<evidence type="ECO:0000313" key="2">
    <source>
        <dbReference type="EMBL" id="MDT0596635.1"/>
    </source>
</evidence>
<accession>A0ABU2ZVJ9</accession>
<name>A0ABU2ZVJ9_9ALTE</name>
<evidence type="ECO:0000313" key="3">
    <source>
        <dbReference type="Proteomes" id="UP001253545"/>
    </source>
</evidence>
<keyword evidence="1" id="KW-0812">Transmembrane</keyword>
<dbReference type="EMBL" id="JAVRHX010000008">
    <property type="protein sequence ID" value="MDT0596635.1"/>
    <property type="molecule type" value="Genomic_DNA"/>
</dbReference>
<keyword evidence="1" id="KW-0472">Membrane</keyword>
<protein>
    <submittedName>
        <fullName evidence="2">Uncharacterized protein</fullName>
    </submittedName>
</protein>
<feature type="transmembrane region" description="Helical" evidence="1">
    <location>
        <begin position="42"/>
        <end position="65"/>
    </location>
</feature>
<keyword evidence="3" id="KW-1185">Reference proteome</keyword>
<feature type="transmembrane region" description="Helical" evidence="1">
    <location>
        <begin position="16"/>
        <end position="36"/>
    </location>
</feature>
<evidence type="ECO:0000256" key="1">
    <source>
        <dbReference type="SAM" id="Phobius"/>
    </source>
</evidence>
<gene>
    <name evidence="2" type="ORF">RM552_17390</name>
</gene>
<keyword evidence="1" id="KW-1133">Transmembrane helix</keyword>
<comment type="caution">
    <text evidence="2">The sequence shown here is derived from an EMBL/GenBank/DDBJ whole genome shotgun (WGS) entry which is preliminary data.</text>
</comment>
<sequence length="94" mass="11002">MKGVDKFVENTIKRDAYRAVWVIVFINLSALLFYMLDTELNEFAFVAIFGQLFILVVWLLPVYFYQVLVKKLDTKVAIYHALASYKNLMGQVSW</sequence>
<organism evidence="2 3">
    <name type="scientific">Glaciecola petra</name>
    <dbReference type="NCBI Taxonomy" id="3075602"/>
    <lineage>
        <taxon>Bacteria</taxon>
        <taxon>Pseudomonadati</taxon>
        <taxon>Pseudomonadota</taxon>
        <taxon>Gammaproteobacteria</taxon>
        <taxon>Alteromonadales</taxon>
        <taxon>Alteromonadaceae</taxon>
        <taxon>Glaciecola</taxon>
    </lineage>
</organism>
<proteinExistence type="predicted"/>
<dbReference type="Proteomes" id="UP001253545">
    <property type="component" value="Unassembled WGS sequence"/>
</dbReference>
<dbReference type="RefSeq" id="WP_311370157.1">
    <property type="nucleotide sequence ID" value="NZ_JAVRHX010000008.1"/>
</dbReference>
<reference evidence="2 3" key="1">
    <citation type="submission" date="2023-09" db="EMBL/GenBank/DDBJ databases">
        <authorList>
            <person name="Rey-Velasco X."/>
        </authorList>
    </citation>
    <scope>NUCLEOTIDE SEQUENCE [LARGE SCALE GENOMIC DNA]</scope>
    <source>
        <strain evidence="2 3">P117</strain>
    </source>
</reference>